<dbReference type="Gene3D" id="3.90.1210.10">
    <property type="entry name" value="Antifreeze-like/N-acetylneuraminic acid synthase C-terminal domain"/>
    <property type="match status" value="1"/>
</dbReference>
<organism evidence="2 3">
    <name type="scientific">Propionibacterium acidifaciens F0233</name>
    <dbReference type="NCBI Taxonomy" id="553198"/>
    <lineage>
        <taxon>Bacteria</taxon>
        <taxon>Bacillati</taxon>
        <taxon>Actinomycetota</taxon>
        <taxon>Actinomycetes</taxon>
        <taxon>Propionibacteriales</taxon>
        <taxon>Propionibacteriaceae</taxon>
        <taxon>Propionibacterium</taxon>
    </lineage>
</organism>
<dbReference type="OrthoDB" id="3728828at2"/>
<dbReference type="GeneID" id="95359417"/>
<keyword evidence="3" id="KW-1185">Reference proteome</keyword>
<gene>
    <name evidence="2" type="ORF">HMPREF0682_0580</name>
</gene>
<dbReference type="Pfam" id="PF08666">
    <property type="entry name" value="SAF"/>
    <property type="match status" value="1"/>
</dbReference>
<dbReference type="SMART" id="SM00858">
    <property type="entry name" value="SAF"/>
    <property type="match status" value="1"/>
</dbReference>
<reference evidence="2" key="1">
    <citation type="submission" date="2013-08" db="EMBL/GenBank/DDBJ databases">
        <authorList>
            <person name="Durkin A.S."/>
            <person name="Haft D.R."/>
            <person name="McCorrison J."/>
            <person name="Torralba M."/>
            <person name="Gillis M."/>
            <person name="Haft D.H."/>
            <person name="Methe B."/>
            <person name="Sutton G."/>
            <person name="Nelson K.E."/>
        </authorList>
    </citation>
    <scope>NUCLEOTIDE SEQUENCE [LARGE SCALE GENOMIC DNA]</scope>
    <source>
        <strain evidence="2">F0233</strain>
    </source>
</reference>
<dbReference type="AlphaFoldDB" id="U2SB95"/>
<evidence type="ECO:0000313" key="3">
    <source>
        <dbReference type="Proteomes" id="UP000017052"/>
    </source>
</evidence>
<evidence type="ECO:0000259" key="1">
    <source>
        <dbReference type="SMART" id="SM00858"/>
    </source>
</evidence>
<feature type="domain" description="SAF" evidence="1">
    <location>
        <begin position="45"/>
        <end position="107"/>
    </location>
</feature>
<dbReference type="EMBL" id="ACVN02000095">
    <property type="protein sequence ID" value="ERK60027.1"/>
    <property type="molecule type" value="Genomic_DNA"/>
</dbReference>
<dbReference type="CDD" id="cd11614">
    <property type="entry name" value="SAF_CpaB_FlgA_like"/>
    <property type="match status" value="1"/>
</dbReference>
<dbReference type="RefSeq" id="WP_021796893.1">
    <property type="nucleotide sequence ID" value="NZ_ACVN02000095.1"/>
</dbReference>
<comment type="caution">
    <text evidence="2">The sequence shown here is derived from an EMBL/GenBank/DDBJ whole genome shotgun (WGS) entry which is preliminary data.</text>
</comment>
<dbReference type="Proteomes" id="UP000017052">
    <property type="component" value="Unassembled WGS sequence"/>
</dbReference>
<dbReference type="InterPro" id="IPR013974">
    <property type="entry name" value="SAF"/>
</dbReference>
<protein>
    <submittedName>
        <fullName evidence="2">SAF domain protein</fullName>
    </submittedName>
</protein>
<proteinExistence type="predicted"/>
<name>U2SB95_9ACTN</name>
<evidence type="ECO:0000313" key="2">
    <source>
        <dbReference type="EMBL" id="ERK60027.1"/>
    </source>
</evidence>
<accession>U2SB95</accession>
<sequence>MNVSSWISSVLRAVRWHRRGLAVVAAACALVLALAALSPGSGPTRTVVVSARDLAAGVVVGADDVTTAELPVGAVPASALTDPAQIVGQLLAAPRPGGATLLNEDVVSSSLVSASDGLSLVPFRITDAAIASILEVGDLISVVTLGPDGQSVPVVDRVRIAALPAPAEASAIGGSGSSGALVVVTADADQAALLAAASSSYEMGIILEAP</sequence>